<dbReference type="Gene3D" id="3.20.20.10">
    <property type="entry name" value="Alanine racemase"/>
    <property type="match status" value="1"/>
</dbReference>
<dbReference type="InterPro" id="IPR011079">
    <property type="entry name" value="Ala_racemase_C"/>
</dbReference>
<evidence type="ECO:0000256" key="5">
    <source>
        <dbReference type="ARBA" id="ARBA00023235"/>
    </source>
</evidence>
<dbReference type="InterPro" id="IPR029066">
    <property type="entry name" value="PLP-binding_barrel"/>
</dbReference>
<evidence type="ECO:0000313" key="7">
    <source>
        <dbReference type="EMBL" id="MFL9841266.1"/>
    </source>
</evidence>
<proteinExistence type="predicted"/>
<dbReference type="Pfam" id="PF00842">
    <property type="entry name" value="Ala_racemase_C"/>
    <property type="match status" value="1"/>
</dbReference>
<evidence type="ECO:0000256" key="2">
    <source>
        <dbReference type="ARBA" id="ARBA00001933"/>
    </source>
</evidence>
<dbReference type="InterPro" id="IPR009006">
    <property type="entry name" value="Ala_racemase/Decarboxylase_C"/>
</dbReference>
<dbReference type="SMART" id="SM01005">
    <property type="entry name" value="Ala_racemase_C"/>
    <property type="match status" value="1"/>
</dbReference>
<evidence type="ECO:0000256" key="1">
    <source>
        <dbReference type="ARBA" id="ARBA00000316"/>
    </source>
</evidence>
<evidence type="ECO:0000313" key="8">
    <source>
        <dbReference type="Proteomes" id="UP001629244"/>
    </source>
</evidence>
<dbReference type="EC" id="5.1.1.1" evidence="3"/>
<dbReference type="RefSeq" id="WP_408078178.1">
    <property type="nucleotide sequence ID" value="NZ_JBELQC010000001.1"/>
</dbReference>
<evidence type="ECO:0000259" key="6">
    <source>
        <dbReference type="SMART" id="SM01005"/>
    </source>
</evidence>
<evidence type="ECO:0000256" key="4">
    <source>
        <dbReference type="ARBA" id="ARBA00022898"/>
    </source>
</evidence>
<reference evidence="7 8" key="1">
    <citation type="submission" date="2024-06" db="EMBL/GenBank/DDBJ databases">
        <authorList>
            <person name="Kaempfer P."/>
            <person name="Viver T."/>
        </authorList>
    </citation>
    <scope>NUCLEOTIDE SEQUENCE [LARGE SCALE GENOMIC DNA]</scope>
    <source>
        <strain evidence="7 8">ST-64</strain>
    </source>
</reference>
<comment type="catalytic activity">
    <reaction evidence="1">
        <text>L-alanine = D-alanine</text>
        <dbReference type="Rhea" id="RHEA:20249"/>
        <dbReference type="ChEBI" id="CHEBI:57416"/>
        <dbReference type="ChEBI" id="CHEBI:57972"/>
        <dbReference type="EC" id="5.1.1.1"/>
    </reaction>
</comment>
<feature type="domain" description="Alanine racemase C-terminal" evidence="6">
    <location>
        <begin position="223"/>
        <end position="345"/>
    </location>
</feature>
<dbReference type="PRINTS" id="PR00992">
    <property type="entry name" value="ALARACEMASE"/>
</dbReference>
<name>A0ABW8YLW3_9SPHN</name>
<dbReference type="PANTHER" id="PTHR30511:SF0">
    <property type="entry name" value="ALANINE RACEMASE, CATABOLIC-RELATED"/>
    <property type="match status" value="1"/>
</dbReference>
<comment type="caution">
    <text evidence="7">The sequence shown here is derived from an EMBL/GenBank/DDBJ whole genome shotgun (WGS) entry which is preliminary data.</text>
</comment>
<sequence length="345" mass="36111">MIPAPHRLRLDSGALIANWRTLDAMSGGAACGAAVKADGYGVGAHQVVRHLAETGCRDFFVATWREALALADAEVAVSVLHGVRDEDMAPALASRSARPVLNSVQQVRRWRDGGGGACDVMVDTGMNRLGIRPEDVAAGLLDGLRVETLMSHLASADEDVAFNAVQRDTLAGLRGRCAARRISLANSAGIGLGPDYAFDLTRPGIALYGGVVSPAFAGRIAQVVTPQAQILQRRLVPAGQGVGYNLTWTATADTEVAILNLGYADGYLRCFSGKGLACSADGIALPVIGRVSMDLTAIDVAAAPDLAEGDWVSIAYDLPAMSAVSGLSQYELITGLGPRFDRIWA</sequence>
<dbReference type="Gene3D" id="2.40.37.10">
    <property type="entry name" value="Lyase, Ornithine Decarboxylase, Chain A, domain 1"/>
    <property type="match status" value="1"/>
</dbReference>
<accession>A0ABW8YLW3</accession>
<keyword evidence="5" id="KW-0413">Isomerase</keyword>
<dbReference type="CDD" id="cd00430">
    <property type="entry name" value="PLPDE_III_AR"/>
    <property type="match status" value="1"/>
</dbReference>
<dbReference type="InterPro" id="IPR000821">
    <property type="entry name" value="Ala_racemase"/>
</dbReference>
<dbReference type="Proteomes" id="UP001629244">
    <property type="component" value="Unassembled WGS sequence"/>
</dbReference>
<organism evidence="7 8">
    <name type="scientific">Sphingomonas plantiphila</name>
    <dbReference type="NCBI Taxonomy" id="3163295"/>
    <lineage>
        <taxon>Bacteria</taxon>
        <taxon>Pseudomonadati</taxon>
        <taxon>Pseudomonadota</taxon>
        <taxon>Alphaproteobacteria</taxon>
        <taxon>Sphingomonadales</taxon>
        <taxon>Sphingomonadaceae</taxon>
        <taxon>Sphingomonas</taxon>
    </lineage>
</organism>
<dbReference type="SUPFAM" id="SSF50621">
    <property type="entry name" value="Alanine racemase C-terminal domain-like"/>
    <property type="match status" value="1"/>
</dbReference>
<dbReference type="InterPro" id="IPR001608">
    <property type="entry name" value="Ala_racemase_N"/>
</dbReference>
<gene>
    <name evidence="7" type="ORF">ABS767_09850</name>
</gene>
<protein>
    <recommendedName>
        <fullName evidence="3">alanine racemase</fullName>
        <ecNumber evidence="3">5.1.1.1</ecNumber>
    </recommendedName>
</protein>
<evidence type="ECO:0000256" key="3">
    <source>
        <dbReference type="ARBA" id="ARBA00013089"/>
    </source>
</evidence>
<dbReference type="EMBL" id="JBELQC010000001">
    <property type="protein sequence ID" value="MFL9841266.1"/>
    <property type="molecule type" value="Genomic_DNA"/>
</dbReference>
<dbReference type="SUPFAM" id="SSF51419">
    <property type="entry name" value="PLP-binding barrel"/>
    <property type="match status" value="1"/>
</dbReference>
<comment type="cofactor">
    <cofactor evidence="2">
        <name>pyridoxal 5'-phosphate</name>
        <dbReference type="ChEBI" id="CHEBI:597326"/>
    </cofactor>
</comment>
<keyword evidence="4" id="KW-0663">Pyridoxal phosphate</keyword>
<dbReference type="Pfam" id="PF01168">
    <property type="entry name" value="Ala_racemase_N"/>
    <property type="match status" value="1"/>
</dbReference>
<keyword evidence="8" id="KW-1185">Reference proteome</keyword>
<dbReference type="PANTHER" id="PTHR30511">
    <property type="entry name" value="ALANINE RACEMASE"/>
    <property type="match status" value="1"/>
</dbReference>